<organism evidence="1 2">
    <name type="scientific">Entomophthora muscae</name>
    <dbReference type="NCBI Taxonomy" id="34485"/>
    <lineage>
        <taxon>Eukaryota</taxon>
        <taxon>Fungi</taxon>
        <taxon>Fungi incertae sedis</taxon>
        <taxon>Zoopagomycota</taxon>
        <taxon>Entomophthoromycotina</taxon>
        <taxon>Entomophthoromycetes</taxon>
        <taxon>Entomophthorales</taxon>
        <taxon>Entomophthoraceae</taxon>
        <taxon>Entomophthora</taxon>
    </lineage>
</organism>
<comment type="caution">
    <text evidence="1">The sequence shown here is derived from an EMBL/GenBank/DDBJ whole genome shotgun (WGS) entry which is preliminary data.</text>
</comment>
<gene>
    <name evidence="1" type="ORF">DSO57_1025404</name>
</gene>
<evidence type="ECO:0000313" key="1">
    <source>
        <dbReference type="EMBL" id="KAJ9076520.1"/>
    </source>
</evidence>
<name>A0ACC2TPL9_9FUNG</name>
<dbReference type="EMBL" id="QTSX02002272">
    <property type="protein sequence ID" value="KAJ9076520.1"/>
    <property type="molecule type" value="Genomic_DNA"/>
</dbReference>
<keyword evidence="2" id="KW-1185">Reference proteome</keyword>
<accession>A0ACC2TPL9</accession>
<dbReference type="Proteomes" id="UP001165960">
    <property type="component" value="Unassembled WGS sequence"/>
</dbReference>
<sequence length="145" mass="16010">MEPDSGSIQSYDLSAYLISRFSLVAISDNEGTLKNFNQLGEKHFSIKGFSDILGGLDGIIRALVEPTGLNLPRVKAALSILSLTFQDEHVPDMDSLKGNISKNLNSLVMSIDDLTVLFPFSFIDFMFLYAISDSQEKMGTYEDVC</sequence>
<proteinExistence type="predicted"/>
<reference evidence="1" key="1">
    <citation type="submission" date="2022-04" db="EMBL/GenBank/DDBJ databases">
        <title>Genome of the entomopathogenic fungus Entomophthora muscae.</title>
        <authorList>
            <person name="Elya C."/>
            <person name="Lovett B.R."/>
            <person name="Lee E."/>
            <person name="Macias A.M."/>
            <person name="Hajek A.E."/>
            <person name="De Bivort B.L."/>
            <person name="Kasson M.T."/>
            <person name="De Fine Licht H.H."/>
            <person name="Stajich J.E."/>
        </authorList>
    </citation>
    <scope>NUCLEOTIDE SEQUENCE</scope>
    <source>
        <strain evidence="1">Berkeley</strain>
    </source>
</reference>
<evidence type="ECO:0000313" key="2">
    <source>
        <dbReference type="Proteomes" id="UP001165960"/>
    </source>
</evidence>
<protein>
    <submittedName>
        <fullName evidence="1">Uncharacterized protein</fullName>
    </submittedName>
</protein>